<evidence type="ECO:0000313" key="2">
    <source>
        <dbReference type="EMBL" id="CAE7597189.1"/>
    </source>
</evidence>
<protein>
    <recommendedName>
        <fullName evidence="1">BTB domain-containing protein</fullName>
    </recommendedName>
</protein>
<proteinExistence type="predicted"/>
<dbReference type="AlphaFoldDB" id="A0A812V499"/>
<comment type="caution">
    <text evidence="2">The sequence shown here is derived from an EMBL/GenBank/DDBJ whole genome shotgun (WGS) entry which is preliminary data.</text>
</comment>
<dbReference type="Proteomes" id="UP000604046">
    <property type="component" value="Unassembled WGS sequence"/>
</dbReference>
<dbReference type="Gene3D" id="3.30.710.10">
    <property type="entry name" value="Potassium Channel Kv1.1, Chain A"/>
    <property type="match status" value="1"/>
</dbReference>
<dbReference type="EMBL" id="CAJNDS010002787">
    <property type="protein sequence ID" value="CAE7597189.1"/>
    <property type="molecule type" value="Genomic_DNA"/>
</dbReference>
<dbReference type="InterPro" id="IPR011333">
    <property type="entry name" value="SKP1/BTB/POZ_sf"/>
</dbReference>
<gene>
    <name evidence="2" type="ORF">SNAT2548_LOCUS33979</name>
</gene>
<dbReference type="SUPFAM" id="SSF54695">
    <property type="entry name" value="POZ domain"/>
    <property type="match status" value="1"/>
</dbReference>
<accession>A0A812V499</accession>
<dbReference type="PANTHER" id="PTHR45774:SF3">
    <property type="entry name" value="BTB (POZ) DOMAIN-CONTAINING 2B-RELATED"/>
    <property type="match status" value="1"/>
</dbReference>
<sequence length="189" mass="20793">MVNSGNFEEAQTAQVVICDFSAAAVESFLRFLYSGMVEGSLLTLVEVAAVADKYQVHRLHALCVQACQHGLKPAMACAAFESADRLRLASIRRSAKEQILIHPGEALKDGQNLSPQLLSELLSSNLLCIENEALRRLLSAWGNQKKRKAAAMDDDSQQPIISRFMSELSKLSNRRPAQHSTVLKTLGDR</sequence>
<keyword evidence="3" id="KW-1185">Reference proteome</keyword>
<name>A0A812V499_9DINO</name>
<feature type="domain" description="BTB" evidence="1">
    <location>
        <begin position="3"/>
        <end position="69"/>
    </location>
</feature>
<evidence type="ECO:0000259" key="1">
    <source>
        <dbReference type="Pfam" id="PF00651"/>
    </source>
</evidence>
<dbReference type="CDD" id="cd18186">
    <property type="entry name" value="BTB_POZ_ZBTB_KLHL-like"/>
    <property type="match status" value="1"/>
</dbReference>
<evidence type="ECO:0000313" key="3">
    <source>
        <dbReference type="Proteomes" id="UP000604046"/>
    </source>
</evidence>
<organism evidence="2 3">
    <name type="scientific">Symbiodinium natans</name>
    <dbReference type="NCBI Taxonomy" id="878477"/>
    <lineage>
        <taxon>Eukaryota</taxon>
        <taxon>Sar</taxon>
        <taxon>Alveolata</taxon>
        <taxon>Dinophyceae</taxon>
        <taxon>Suessiales</taxon>
        <taxon>Symbiodiniaceae</taxon>
        <taxon>Symbiodinium</taxon>
    </lineage>
</organism>
<dbReference type="OrthoDB" id="2359033at2759"/>
<reference evidence="2" key="1">
    <citation type="submission" date="2021-02" db="EMBL/GenBank/DDBJ databases">
        <authorList>
            <person name="Dougan E. K."/>
            <person name="Rhodes N."/>
            <person name="Thang M."/>
            <person name="Chan C."/>
        </authorList>
    </citation>
    <scope>NUCLEOTIDE SEQUENCE</scope>
</reference>
<dbReference type="Pfam" id="PF00651">
    <property type="entry name" value="BTB"/>
    <property type="match status" value="1"/>
</dbReference>
<dbReference type="InterPro" id="IPR000210">
    <property type="entry name" value="BTB/POZ_dom"/>
</dbReference>
<dbReference type="PANTHER" id="PTHR45774">
    <property type="entry name" value="BTB/POZ DOMAIN-CONTAINING"/>
    <property type="match status" value="1"/>
</dbReference>